<evidence type="ECO:0000313" key="2">
    <source>
        <dbReference type="Proteomes" id="UP000327157"/>
    </source>
</evidence>
<protein>
    <submittedName>
        <fullName evidence="1">Zinc finger CCCH domain-containing protein 20-like</fullName>
    </submittedName>
</protein>
<reference evidence="1 2" key="1">
    <citation type="submission" date="2019-09" db="EMBL/GenBank/DDBJ databases">
        <authorList>
            <person name="Ou C."/>
        </authorList>
    </citation>
    <scope>NUCLEOTIDE SEQUENCE [LARGE SCALE GENOMIC DNA]</scope>
    <source>
        <strain evidence="1">S2</strain>
        <tissue evidence="1">Leaf</tissue>
    </source>
</reference>
<gene>
    <name evidence="1" type="ORF">D8674_038749</name>
</gene>
<proteinExistence type="predicted"/>
<sequence>MEMEMQMKSYLKDNNVGAVVGVVMPNGTANHKHAAQEMNEINTIEHAIPTRYYYYRCRHLVTVDVKVEIKCPFCQEDFIQACEGINFYYLTMSSESEHFESGSDVEVCTILGLVWYCFLKKSCCENKRL</sequence>
<evidence type="ECO:0000313" key="1">
    <source>
        <dbReference type="EMBL" id="KAB2603971.1"/>
    </source>
</evidence>
<dbReference type="Proteomes" id="UP000327157">
    <property type="component" value="Unassembled WGS sequence"/>
</dbReference>
<name>A0A5N5FQP5_9ROSA</name>
<dbReference type="EMBL" id="SMOL01000657">
    <property type="protein sequence ID" value="KAB2603971.1"/>
    <property type="molecule type" value="Genomic_DNA"/>
</dbReference>
<keyword evidence="2" id="KW-1185">Reference proteome</keyword>
<dbReference type="AlphaFoldDB" id="A0A5N5FQP5"/>
<reference evidence="1 2" key="2">
    <citation type="submission" date="2019-11" db="EMBL/GenBank/DDBJ databases">
        <title>A de novo genome assembly of a pear dwarfing rootstock.</title>
        <authorList>
            <person name="Wang F."/>
            <person name="Wang J."/>
            <person name="Li S."/>
            <person name="Zhang Y."/>
            <person name="Fang M."/>
            <person name="Ma L."/>
            <person name="Zhao Y."/>
            <person name="Jiang S."/>
        </authorList>
    </citation>
    <scope>NUCLEOTIDE SEQUENCE [LARGE SCALE GENOMIC DNA]</scope>
    <source>
        <strain evidence="1">S2</strain>
        <tissue evidence="1">Leaf</tissue>
    </source>
</reference>
<organism evidence="1 2">
    <name type="scientific">Pyrus ussuriensis x Pyrus communis</name>
    <dbReference type="NCBI Taxonomy" id="2448454"/>
    <lineage>
        <taxon>Eukaryota</taxon>
        <taxon>Viridiplantae</taxon>
        <taxon>Streptophyta</taxon>
        <taxon>Embryophyta</taxon>
        <taxon>Tracheophyta</taxon>
        <taxon>Spermatophyta</taxon>
        <taxon>Magnoliopsida</taxon>
        <taxon>eudicotyledons</taxon>
        <taxon>Gunneridae</taxon>
        <taxon>Pentapetalae</taxon>
        <taxon>rosids</taxon>
        <taxon>fabids</taxon>
        <taxon>Rosales</taxon>
        <taxon>Rosaceae</taxon>
        <taxon>Amygdaloideae</taxon>
        <taxon>Maleae</taxon>
        <taxon>Pyrus</taxon>
    </lineage>
</organism>
<accession>A0A5N5FQP5</accession>
<dbReference type="OrthoDB" id="10438519at2759"/>
<comment type="caution">
    <text evidence="1">The sequence shown here is derived from an EMBL/GenBank/DDBJ whole genome shotgun (WGS) entry which is preliminary data.</text>
</comment>